<organism evidence="2 3">
    <name type="scientific">Thermoproteota archaeon</name>
    <dbReference type="NCBI Taxonomy" id="2056631"/>
    <lineage>
        <taxon>Archaea</taxon>
        <taxon>Thermoproteota</taxon>
    </lineage>
</organism>
<accession>A0A497ELG3</accession>
<feature type="transmembrane region" description="Helical" evidence="1">
    <location>
        <begin position="5"/>
        <end position="26"/>
    </location>
</feature>
<keyword evidence="1" id="KW-1133">Transmembrane helix</keyword>
<protein>
    <submittedName>
        <fullName evidence="2">Uncharacterized protein</fullName>
    </submittedName>
</protein>
<dbReference type="EMBL" id="QMQV01000090">
    <property type="protein sequence ID" value="RLE48112.1"/>
    <property type="molecule type" value="Genomic_DNA"/>
</dbReference>
<evidence type="ECO:0000256" key="1">
    <source>
        <dbReference type="SAM" id="Phobius"/>
    </source>
</evidence>
<comment type="caution">
    <text evidence="2">The sequence shown here is derived from an EMBL/GenBank/DDBJ whole genome shotgun (WGS) entry which is preliminary data.</text>
</comment>
<keyword evidence="1" id="KW-0812">Transmembrane</keyword>
<gene>
    <name evidence="2" type="ORF">DRJ31_07885</name>
</gene>
<sequence>MRDIIIVVVFTMIMFVLLWSLIIIGFHIENVAISGISALFGLVALLAYEIDKIKKKVNK</sequence>
<name>A0A497ELG3_9CREN</name>
<dbReference type="Proteomes" id="UP000278475">
    <property type="component" value="Unassembled WGS sequence"/>
</dbReference>
<proteinExistence type="predicted"/>
<evidence type="ECO:0000313" key="3">
    <source>
        <dbReference type="Proteomes" id="UP000278475"/>
    </source>
</evidence>
<keyword evidence="1" id="KW-0472">Membrane</keyword>
<reference evidence="2 3" key="1">
    <citation type="submission" date="2018-06" db="EMBL/GenBank/DDBJ databases">
        <title>Extensive metabolic versatility and redundancy in microbially diverse, dynamic hydrothermal sediments.</title>
        <authorList>
            <person name="Dombrowski N."/>
            <person name="Teske A."/>
            <person name="Baker B.J."/>
        </authorList>
    </citation>
    <scope>NUCLEOTIDE SEQUENCE [LARGE SCALE GENOMIC DNA]</scope>
    <source>
        <strain evidence="2">B66_G16</strain>
    </source>
</reference>
<dbReference type="AlphaFoldDB" id="A0A497ELG3"/>
<evidence type="ECO:0000313" key="2">
    <source>
        <dbReference type="EMBL" id="RLE48112.1"/>
    </source>
</evidence>
<feature type="transmembrane region" description="Helical" evidence="1">
    <location>
        <begin position="32"/>
        <end position="50"/>
    </location>
</feature>